<sequence>MFFRIFRFRRKQHTAKPSPPCPNCHPKKVSKRPEPLSAVVLHSASAQAPVLALASPPTPPNPILVVSRDSAQAVAHTDRVPPSYKSEPAHAPPVSPRKKRHVSFAPVFSKAGCLAARSPYQSPCPSPSPSELSAGPASSVSTLVDIPDVDQVPANPITDAVVLGNGLDLRVASGDSNTRAIFGVPEQPDSLSSSTSMCKERTSKARHTCMIPSARPKLSRLSIPASPPSLAIRASISHANRKSVCPSSPTSRRTSKRFSTVSITGAKSAKGKKEKRASRWSQHMNSPETQEVLRALRDMQ</sequence>
<accession>A0A0C3D4N4</accession>
<evidence type="ECO:0000313" key="2">
    <source>
        <dbReference type="EMBL" id="KIM51056.1"/>
    </source>
</evidence>
<dbReference type="InParanoid" id="A0A0C3D4N4"/>
<dbReference type="OrthoDB" id="2681660at2759"/>
<feature type="region of interest" description="Disordered" evidence="1">
    <location>
        <begin position="237"/>
        <end position="300"/>
    </location>
</feature>
<feature type="compositionally biased region" description="Polar residues" evidence="1">
    <location>
        <begin position="279"/>
        <end position="289"/>
    </location>
</feature>
<dbReference type="Proteomes" id="UP000053989">
    <property type="component" value="Unassembled WGS sequence"/>
</dbReference>
<organism evidence="2 3">
    <name type="scientific">Scleroderma citrinum Foug A</name>
    <dbReference type="NCBI Taxonomy" id="1036808"/>
    <lineage>
        <taxon>Eukaryota</taxon>
        <taxon>Fungi</taxon>
        <taxon>Dikarya</taxon>
        <taxon>Basidiomycota</taxon>
        <taxon>Agaricomycotina</taxon>
        <taxon>Agaricomycetes</taxon>
        <taxon>Agaricomycetidae</taxon>
        <taxon>Boletales</taxon>
        <taxon>Sclerodermatineae</taxon>
        <taxon>Sclerodermataceae</taxon>
        <taxon>Scleroderma</taxon>
    </lineage>
</organism>
<evidence type="ECO:0000256" key="1">
    <source>
        <dbReference type="SAM" id="MobiDB-lite"/>
    </source>
</evidence>
<gene>
    <name evidence="2" type="ORF">SCLCIDRAFT_686534</name>
</gene>
<feature type="compositionally biased region" description="Low complexity" evidence="1">
    <location>
        <begin position="243"/>
        <end position="262"/>
    </location>
</feature>
<feature type="region of interest" description="Disordered" evidence="1">
    <location>
        <begin position="119"/>
        <end position="139"/>
    </location>
</feature>
<name>A0A0C3D4N4_9AGAM</name>
<reference evidence="3" key="2">
    <citation type="submission" date="2015-01" db="EMBL/GenBank/DDBJ databases">
        <title>Evolutionary Origins and Diversification of the Mycorrhizal Mutualists.</title>
        <authorList>
            <consortium name="DOE Joint Genome Institute"/>
            <consortium name="Mycorrhizal Genomics Consortium"/>
            <person name="Kohler A."/>
            <person name="Kuo A."/>
            <person name="Nagy L.G."/>
            <person name="Floudas D."/>
            <person name="Copeland A."/>
            <person name="Barry K.W."/>
            <person name="Cichocki N."/>
            <person name="Veneault-Fourrey C."/>
            <person name="LaButti K."/>
            <person name="Lindquist E.A."/>
            <person name="Lipzen A."/>
            <person name="Lundell T."/>
            <person name="Morin E."/>
            <person name="Murat C."/>
            <person name="Riley R."/>
            <person name="Ohm R."/>
            <person name="Sun H."/>
            <person name="Tunlid A."/>
            <person name="Henrissat B."/>
            <person name="Grigoriev I.V."/>
            <person name="Hibbett D.S."/>
            <person name="Martin F."/>
        </authorList>
    </citation>
    <scope>NUCLEOTIDE SEQUENCE [LARGE SCALE GENOMIC DNA]</scope>
    <source>
        <strain evidence="3">Foug A</strain>
    </source>
</reference>
<evidence type="ECO:0000313" key="3">
    <source>
        <dbReference type="Proteomes" id="UP000053989"/>
    </source>
</evidence>
<feature type="region of interest" description="Disordered" evidence="1">
    <location>
        <begin position="77"/>
        <end position="98"/>
    </location>
</feature>
<proteinExistence type="predicted"/>
<feature type="region of interest" description="Disordered" evidence="1">
    <location>
        <begin position="11"/>
        <end position="32"/>
    </location>
</feature>
<reference evidence="2 3" key="1">
    <citation type="submission" date="2014-04" db="EMBL/GenBank/DDBJ databases">
        <authorList>
            <consortium name="DOE Joint Genome Institute"/>
            <person name="Kuo A."/>
            <person name="Kohler A."/>
            <person name="Nagy L.G."/>
            <person name="Floudas D."/>
            <person name="Copeland A."/>
            <person name="Barry K.W."/>
            <person name="Cichocki N."/>
            <person name="Veneault-Fourrey C."/>
            <person name="LaButti K."/>
            <person name="Lindquist E.A."/>
            <person name="Lipzen A."/>
            <person name="Lundell T."/>
            <person name="Morin E."/>
            <person name="Murat C."/>
            <person name="Sun H."/>
            <person name="Tunlid A."/>
            <person name="Henrissat B."/>
            <person name="Grigoriev I.V."/>
            <person name="Hibbett D.S."/>
            <person name="Martin F."/>
            <person name="Nordberg H.P."/>
            <person name="Cantor M.N."/>
            <person name="Hua S.X."/>
        </authorList>
    </citation>
    <scope>NUCLEOTIDE SEQUENCE [LARGE SCALE GENOMIC DNA]</scope>
    <source>
        <strain evidence="2 3">Foug A</strain>
    </source>
</reference>
<dbReference type="EMBL" id="KN822291">
    <property type="protein sequence ID" value="KIM51056.1"/>
    <property type="molecule type" value="Genomic_DNA"/>
</dbReference>
<feature type="compositionally biased region" description="Basic residues" evidence="1">
    <location>
        <begin position="269"/>
        <end position="278"/>
    </location>
</feature>
<dbReference type="HOGENOM" id="CLU_928004_0_0_1"/>
<keyword evidence="3" id="KW-1185">Reference proteome</keyword>
<protein>
    <submittedName>
        <fullName evidence="2">Uncharacterized protein</fullName>
    </submittedName>
</protein>
<dbReference type="AlphaFoldDB" id="A0A0C3D4N4"/>